<dbReference type="Proteomes" id="UP000017247">
    <property type="component" value="Unassembled WGS sequence"/>
</dbReference>
<dbReference type="HOGENOM" id="CLU_3434040_0_0_9"/>
<name>U6FC22_LACHE</name>
<protein>
    <submittedName>
        <fullName evidence="1">Uncharacterized protein</fullName>
    </submittedName>
</protein>
<proteinExistence type="predicted"/>
<dbReference type="EMBL" id="CBUL010000232">
    <property type="protein sequence ID" value="CDI61743.1"/>
    <property type="molecule type" value="Genomic_DNA"/>
</dbReference>
<organism evidence="1">
    <name type="scientific">Lactobacillus helveticus CIRM-BIA 104</name>
    <dbReference type="NCBI Taxonomy" id="1226333"/>
    <lineage>
        <taxon>Bacteria</taxon>
        <taxon>Bacillati</taxon>
        <taxon>Bacillota</taxon>
        <taxon>Bacilli</taxon>
        <taxon>Lactobacillales</taxon>
        <taxon>Lactobacillaceae</taxon>
        <taxon>Lactobacillus</taxon>
    </lineage>
</organism>
<reference evidence="1" key="1">
    <citation type="submission" date="2013-09" db="EMBL/GenBank/DDBJ databases">
        <title>Draft Genome Sequence of five Lactobacillus helveticus strains CIRM-BIA 101T, 103, 104, 951 and 953 isolated from milk product.</title>
        <authorList>
            <person name="Valence F."/>
            <person name="Chuat V."/>
            <person name="Ma L."/>
            <person name="Creno S."/>
            <person name="Falentin H."/>
            <person name="Lortal S."/>
            <person name="Bizet C."/>
            <person name="Clermont D."/>
            <person name="Loux V."/>
            <person name="Bouchier C."/>
            <person name="Cousin S."/>
        </authorList>
    </citation>
    <scope>NUCLEOTIDE SEQUENCE [LARGE SCALE GENOMIC DNA]</scope>
    <source>
        <strain evidence="1">CIRM-BIA 104</strain>
    </source>
</reference>
<accession>U6FC22</accession>
<evidence type="ECO:0000313" key="1">
    <source>
        <dbReference type="EMBL" id="CDI61743.1"/>
    </source>
</evidence>
<gene>
    <name evidence="1" type="ORF">LHCIRMBIA104_00533</name>
</gene>
<sequence>MKVQPNLHIHIHFEL</sequence>
<comment type="caution">
    <text evidence="1">The sequence shown here is derived from an EMBL/GenBank/DDBJ whole genome shotgun (WGS) entry which is preliminary data.</text>
</comment>